<dbReference type="AlphaFoldDB" id="A0A811LEM3"/>
<sequence>MSANIMTASSYKALIASSSESVNFELPRPSSRSSEISTSSEGSRPSRPSSTASSASEASFLPLTHLLPPSPPLPVLPTQFKQVSPDDPMAPYHRQLDDIDQELKMIKVLLLSCRSIERRAAIHANFEITMVKYNIIKSNILSKVADSKQ</sequence>
<accession>A0A811LEM3</accession>
<evidence type="ECO:0000313" key="2">
    <source>
        <dbReference type="EMBL" id="CAD5225659.1"/>
    </source>
</evidence>
<dbReference type="Proteomes" id="UP000783686">
    <property type="component" value="Unassembled WGS sequence"/>
</dbReference>
<dbReference type="EMBL" id="CAJFCW020000005">
    <property type="protein sequence ID" value="CAG9121174.1"/>
    <property type="molecule type" value="Genomic_DNA"/>
</dbReference>
<organism evidence="2 3">
    <name type="scientific">Bursaphelenchus okinawaensis</name>
    <dbReference type="NCBI Taxonomy" id="465554"/>
    <lineage>
        <taxon>Eukaryota</taxon>
        <taxon>Metazoa</taxon>
        <taxon>Ecdysozoa</taxon>
        <taxon>Nematoda</taxon>
        <taxon>Chromadorea</taxon>
        <taxon>Rhabditida</taxon>
        <taxon>Tylenchina</taxon>
        <taxon>Tylenchomorpha</taxon>
        <taxon>Aphelenchoidea</taxon>
        <taxon>Aphelenchoididae</taxon>
        <taxon>Bursaphelenchus</taxon>
    </lineage>
</organism>
<feature type="region of interest" description="Disordered" evidence="1">
    <location>
        <begin position="70"/>
        <end position="92"/>
    </location>
</feature>
<comment type="caution">
    <text evidence="2">The sequence shown here is derived from an EMBL/GenBank/DDBJ whole genome shotgun (WGS) entry which is preliminary data.</text>
</comment>
<reference evidence="2" key="1">
    <citation type="submission" date="2020-09" db="EMBL/GenBank/DDBJ databases">
        <authorList>
            <person name="Kikuchi T."/>
        </authorList>
    </citation>
    <scope>NUCLEOTIDE SEQUENCE</scope>
    <source>
        <strain evidence="2">SH1</strain>
    </source>
</reference>
<gene>
    <name evidence="2" type="ORF">BOKJ2_LOCUS11688</name>
</gene>
<proteinExistence type="predicted"/>
<keyword evidence="3" id="KW-1185">Reference proteome</keyword>
<dbReference type="Proteomes" id="UP000614601">
    <property type="component" value="Unassembled WGS sequence"/>
</dbReference>
<name>A0A811LEM3_9BILA</name>
<protein>
    <submittedName>
        <fullName evidence="2">Uncharacterized protein</fullName>
    </submittedName>
</protein>
<evidence type="ECO:0000256" key="1">
    <source>
        <dbReference type="SAM" id="MobiDB-lite"/>
    </source>
</evidence>
<feature type="region of interest" description="Disordered" evidence="1">
    <location>
        <begin position="20"/>
        <end position="57"/>
    </location>
</feature>
<evidence type="ECO:0000313" key="3">
    <source>
        <dbReference type="Proteomes" id="UP000614601"/>
    </source>
</evidence>
<feature type="compositionally biased region" description="Low complexity" evidence="1">
    <location>
        <begin position="27"/>
        <end position="57"/>
    </location>
</feature>
<dbReference type="EMBL" id="CAJFDH010000005">
    <property type="protein sequence ID" value="CAD5225659.1"/>
    <property type="molecule type" value="Genomic_DNA"/>
</dbReference>